<feature type="compositionally biased region" description="Low complexity" evidence="1">
    <location>
        <begin position="1"/>
        <end position="25"/>
    </location>
</feature>
<dbReference type="EMBL" id="AP008209">
    <property type="protein sequence ID" value="BAF10965.1"/>
    <property type="molecule type" value="Genomic_DNA"/>
</dbReference>
<reference evidence="2 3" key="1">
    <citation type="journal article" date="2005" name="Nature">
        <title>The map-based sequence of the rice genome.</title>
        <authorList>
            <consortium name="International rice genome sequencing project (IRGSP)"/>
            <person name="Matsumoto T."/>
            <person name="Wu J."/>
            <person name="Kanamori H."/>
            <person name="Katayose Y."/>
            <person name="Fujisawa M."/>
            <person name="Namiki N."/>
            <person name="Mizuno H."/>
            <person name="Yamamoto K."/>
            <person name="Antonio B.A."/>
            <person name="Baba T."/>
            <person name="Sakata K."/>
            <person name="Nagamura Y."/>
            <person name="Aoki H."/>
            <person name="Arikawa K."/>
            <person name="Arita K."/>
            <person name="Bito T."/>
            <person name="Chiden Y."/>
            <person name="Fujitsuka N."/>
            <person name="Fukunaka R."/>
            <person name="Hamada M."/>
            <person name="Harada C."/>
            <person name="Hayashi A."/>
            <person name="Hijishita S."/>
            <person name="Honda M."/>
            <person name="Hosokawa S."/>
            <person name="Ichikawa Y."/>
            <person name="Idonuma A."/>
            <person name="Iijima M."/>
            <person name="Ikeda M."/>
            <person name="Ikeno M."/>
            <person name="Ito K."/>
            <person name="Ito S."/>
            <person name="Ito T."/>
            <person name="Ito Y."/>
            <person name="Ito Y."/>
            <person name="Iwabuchi A."/>
            <person name="Kamiya K."/>
            <person name="Karasawa W."/>
            <person name="Kurita K."/>
            <person name="Katagiri S."/>
            <person name="Kikuta A."/>
            <person name="Kobayashi H."/>
            <person name="Kobayashi N."/>
            <person name="Machita K."/>
            <person name="Maehara T."/>
            <person name="Masukawa M."/>
            <person name="Mizubayashi T."/>
            <person name="Mukai Y."/>
            <person name="Nagasaki H."/>
            <person name="Nagata Y."/>
            <person name="Naito S."/>
            <person name="Nakashima M."/>
            <person name="Nakama Y."/>
            <person name="Nakamichi Y."/>
            <person name="Nakamura M."/>
            <person name="Meguro A."/>
            <person name="Negishi M."/>
            <person name="Ohta I."/>
            <person name="Ohta T."/>
            <person name="Okamoto M."/>
            <person name="Ono N."/>
            <person name="Saji S."/>
            <person name="Sakaguchi M."/>
            <person name="Sakai K."/>
            <person name="Shibata M."/>
            <person name="Shimokawa T."/>
            <person name="Song J."/>
            <person name="Takazaki Y."/>
            <person name="Terasawa K."/>
            <person name="Tsugane M."/>
            <person name="Tsuji K."/>
            <person name="Ueda S."/>
            <person name="Waki K."/>
            <person name="Yamagata H."/>
            <person name="Yamamoto M."/>
            <person name="Yamamoto S."/>
            <person name="Yamane H."/>
            <person name="Yoshiki S."/>
            <person name="Yoshihara R."/>
            <person name="Yukawa K."/>
            <person name="Zhong H."/>
            <person name="Yano M."/>
            <person name="Yuan Q."/>
            <person name="Ouyang S."/>
            <person name="Liu J."/>
            <person name="Jones K.M."/>
            <person name="Gansberger K."/>
            <person name="Moffat K."/>
            <person name="Hill J."/>
            <person name="Bera J."/>
            <person name="Fadrosh D."/>
            <person name="Jin S."/>
            <person name="Johri S."/>
            <person name="Kim M."/>
            <person name="Overton L."/>
            <person name="Reardon M."/>
            <person name="Tsitrin T."/>
            <person name="Vuong H."/>
            <person name="Weaver B."/>
            <person name="Ciecko A."/>
            <person name="Tallon L."/>
            <person name="Jackson J."/>
            <person name="Pai G."/>
            <person name="Aken S.V."/>
            <person name="Utterback T."/>
            <person name="Reidmuller S."/>
            <person name="Feldblyum T."/>
            <person name="Hsiao J."/>
            <person name="Zismann V."/>
            <person name="Iobst S."/>
            <person name="de Vazeille A.R."/>
            <person name="Buell C.R."/>
            <person name="Ying K."/>
            <person name="Li Y."/>
            <person name="Lu T."/>
            <person name="Huang Y."/>
            <person name="Zhao Q."/>
            <person name="Feng Q."/>
            <person name="Zhang L."/>
            <person name="Zhu J."/>
            <person name="Weng Q."/>
            <person name="Mu J."/>
            <person name="Lu Y."/>
            <person name="Fan D."/>
            <person name="Liu Y."/>
            <person name="Guan J."/>
            <person name="Zhang Y."/>
            <person name="Yu S."/>
            <person name="Liu X."/>
            <person name="Zhang Y."/>
            <person name="Hong G."/>
            <person name="Han B."/>
            <person name="Choisne N."/>
            <person name="Demange N."/>
            <person name="Orjeda G."/>
            <person name="Samain S."/>
            <person name="Cattolico L."/>
            <person name="Pelletier E."/>
            <person name="Couloux A."/>
            <person name="Segurens B."/>
            <person name="Wincker P."/>
            <person name="D'Hont A."/>
            <person name="Scarpelli C."/>
            <person name="Weissenbach J."/>
            <person name="Salanoubat M."/>
            <person name="Quetier F."/>
            <person name="Yu Y."/>
            <person name="Kim H.R."/>
            <person name="Rambo T."/>
            <person name="Currie J."/>
            <person name="Collura K."/>
            <person name="Luo M."/>
            <person name="Yang T."/>
            <person name="Ammiraju J.S.S."/>
            <person name="Engler F."/>
            <person name="Soderlund C."/>
            <person name="Wing R.A."/>
            <person name="Palmer L.E."/>
            <person name="de la Bastide M."/>
            <person name="Spiegel L."/>
            <person name="Nascimento L."/>
            <person name="Zutavern T."/>
            <person name="O'Shaughnessy A."/>
            <person name="Dike S."/>
            <person name="Dedhia N."/>
            <person name="Preston R."/>
            <person name="Balija V."/>
            <person name="McCombie W.R."/>
            <person name="Chow T."/>
            <person name="Chen H."/>
            <person name="Chung M."/>
            <person name="Chen C."/>
            <person name="Shaw J."/>
            <person name="Wu H."/>
            <person name="Hsiao K."/>
            <person name="Chao Y."/>
            <person name="Chu M."/>
            <person name="Cheng C."/>
            <person name="Hour A."/>
            <person name="Lee P."/>
            <person name="Lin S."/>
            <person name="Lin Y."/>
            <person name="Liou J."/>
            <person name="Liu S."/>
            <person name="Hsing Y."/>
            <person name="Raghuvanshi S."/>
            <person name="Mohanty A."/>
            <person name="Bharti A.K."/>
            <person name="Gaur A."/>
            <person name="Gupta V."/>
            <person name="Kumar D."/>
            <person name="Ravi V."/>
            <person name="Vij S."/>
            <person name="Kapur A."/>
            <person name="Khurana P."/>
            <person name="Khurana P."/>
            <person name="Khurana J.P."/>
            <person name="Tyagi A.K."/>
            <person name="Gaikwad K."/>
            <person name="Singh A."/>
            <person name="Dalal V."/>
            <person name="Srivastava S."/>
            <person name="Dixit A."/>
            <person name="Pal A.K."/>
            <person name="Ghazi I.A."/>
            <person name="Yadav M."/>
            <person name="Pandit A."/>
            <person name="Bhargava A."/>
            <person name="Sureshbabu K."/>
            <person name="Batra K."/>
            <person name="Sharma T.R."/>
            <person name="Mohapatra T."/>
            <person name="Singh N.K."/>
            <person name="Messing J."/>
            <person name="Nelson A.B."/>
            <person name="Fuks G."/>
            <person name="Kavchok S."/>
            <person name="Keizer G."/>
            <person name="Linton E."/>
            <person name="Llaca V."/>
            <person name="Song R."/>
            <person name="Tanyolac B."/>
            <person name="Young S."/>
            <person name="Ho-Il K."/>
            <person name="Hahn J.H."/>
            <person name="Sangsakoo G."/>
            <person name="Vanavichit A."/>
            <person name="de Mattos Luiz.A.T."/>
            <person name="Zimmer P.D."/>
            <person name="Malone G."/>
            <person name="Dellagostin O."/>
            <person name="de Oliveira A.C."/>
            <person name="Bevan M."/>
            <person name="Bancroft I."/>
            <person name="Minx P."/>
            <person name="Cordum H."/>
            <person name="Wilson R."/>
            <person name="Cheng Z."/>
            <person name="Jin W."/>
            <person name="Jiang J."/>
            <person name="Leong S.A."/>
            <person name="Iwama H."/>
            <person name="Gojobori T."/>
            <person name="Itoh T."/>
            <person name="Niimura Y."/>
            <person name="Fujii Y."/>
            <person name="Habara T."/>
            <person name="Sakai H."/>
            <person name="Sato Y."/>
            <person name="Wilson G."/>
            <person name="Kumar K."/>
            <person name="McCouch S."/>
            <person name="Juretic N."/>
            <person name="Hoen D."/>
            <person name="Wright S."/>
            <person name="Bruskiewich R."/>
            <person name="Bureau T."/>
            <person name="Miyao A."/>
            <person name="Hirochika H."/>
            <person name="Nishikawa T."/>
            <person name="Kadowaki K."/>
            <person name="Sugiura M."/>
            <person name="Burr B."/>
            <person name="Sasaki T."/>
        </authorList>
    </citation>
    <scope>NUCLEOTIDE SEQUENCE [LARGE SCALE GENOMIC DNA]</scope>
    <source>
        <strain evidence="3">cv. Nipponbare</strain>
    </source>
</reference>
<accession>A0A0P0VTE7</accession>
<proteinExistence type="predicted"/>
<feature type="region of interest" description="Disordered" evidence="1">
    <location>
        <begin position="1"/>
        <end position="85"/>
    </location>
</feature>
<protein>
    <submittedName>
        <fullName evidence="2">Os03g0162400 protein</fullName>
    </submittedName>
</protein>
<name>A0A0P0VTE7_ORYSJ</name>
<evidence type="ECO:0000313" key="2">
    <source>
        <dbReference type="EMBL" id="BAF10965.1"/>
    </source>
</evidence>
<organism evidence="2 3">
    <name type="scientific">Oryza sativa subsp. japonica</name>
    <name type="common">Rice</name>
    <dbReference type="NCBI Taxonomy" id="39947"/>
    <lineage>
        <taxon>Eukaryota</taxon>
        <taxon>Viridiplantae</taxon>
        <taxon>Streptophyta</taxon>
        <taxon>Embryophyta</taxon>
        <taxon>Tracheophyta</taxon>
        <taxon>Spermatophyta</taxon>
        <taxon>Magnoliopsida</taxon>
        <taxon>Liliopsida</taxon>
        <taxon>Poales</taxon>
        <taxon>Poaceae</taxon>
        <taxon>BOP clade</taxon>
        <taxon>Oryzoideae</taxon>
        <taxon>Oryzeae</taxon>
        <taxon>Oryzinae</taxon>
        <taxon>Oryza</taxon>
        <taxon>Oryza sativa</taxon>
    </lineage>
</organism>
<dbReference type="Gramene" id="Os03t0162400-01">
    <property type="protein sequence ID" value="Os03t0162400-01"/>
    <property type="gene ID" value="Os03g0162400"/>
</dbReference>
<dbReference type="AlphaFoldDB" id="A0A0P0VTE7"/>
<feature type="region of interest" description="Disordered" evidence="1">
    <location>
        <begin position="124"/>
        <end position="146"/>
    </location>
</feature>
<dbReference type="Proteomes" id="UP000000763">
    <property type="component" value="Chromosome 3"/>
</dbReference>
<sequence>MVSAASEVAAASAAAGPSSSSSDASPPWKQLQQRAAPAGRSTPTPSSKKLRTMPSRHTELGSDDSSFSPTPATDGSLSAGDTRSSCLSNSLFSRDFAGAPGDGSICPAAAAAALISSQPNETTVQGFTGCGCGGGGDRGHRRSPHA</sequence>
<evidence type="ECO:0000256" key="1">
    <source>
        <dbReference type="SAM" id="MobiDB-lite"/>
    </source>
</evidence>
<reference evidence="3" key="2">
    <citation type="journal article" date="2008" name="Nucleic Acids Res.">
        <title>The rice annotation project database (RAP-DB): 2008 update.</title>
        <authorList>
            <consortium name="The rice annotation project (RAP)"/>
        </authorList>
    </citation>
    <scope>GENOME REANNOTATION</scope>
    <source>
        <strain evidence="3">cv. Nipponbare</strain>
    </source>
</reference>
<gene>
    <name evidence="2" type="ordered locus">Os03g0162400</name>
</gene>
<evidence type="ECO:0000313" key="3">
    <source>
        <dbReference type="Proteomes" id="UP000000763"/>
    </source>
</evidence>
<dbReference type="KEGG" id="dosa:Os03g0162400"/>
<feature type="compositionally biased region" description="Polar residues" evidence="1">
    <location>
        <begin position="63"/>
        <end position="85"/>
    </location>
</feature>